<sequence length="919" mass="100362">MLHQTRVILLLFLVVACSAVTTLSIALNGNAPDAFEEIINTYNSIQSDVVITFEYIPPSSYYSQIKGSLALGDISYQAVSLGQVGLLDLLLADVTSTANTDEWKLQPLTSFVDSSDVISWDDIALFTRSVGTSFNQDIYLIPFDGDFHYFYWRDDVFEAYGVDVPLTLEELIEAGRFLMEETTMVADAGMPDVAFCITNSGAEQMYRFIIDFALPYVQYAGTDQGGWFSSEDMTALMNNAGFKRAVELFADANKYGYGEGVTISLAESREAYGNGTCAMTIDWGDILFLSSQSTVEGVANHTKSALVPGSTQVYDRDSKTLKDCTVDLCPFATETTGEGALVNRAPFAAHGGWSLAIPVMADHKEEMFAFLEWASSPSVIDPICLKGTGFEPYRQSINDDTLWADAGLADDQEWIMSAIGAIVSHSNVALDLRITGFSDYVDAMESNFVSYLYGSTEIDEMLVNLETDMEAVTDDYGRSTQLLYYRMTLGIDPLTSVTLDGIFILLGFFACSVAAISILLSIFATVVFGYFLRDGNFKLASPNYLIAGNVGWLLSVFGIALFVLSFVWQSTIICVNMLLFIGLGVAIALGSLFAKQARIYWILRATRSHMKRFTVPNDLHLLPLVLVGIPLPVVVVIVWTIIDTFKMTDYKLDDYTTCTVCESSYAMLWAIVVAVCVLLFLTPNGILVFKTRKLPITETKVLSLSIQISAVLGAVIALVYAISSDPFVPPKIVPGVFAVGVILIQAVTFVPKIWKAARRQPLSKRDYHLLTGRGDSSLEGYIKCPHCQMCYSAFGNQVTRDEAIEGGYNPSTATGTAHSKAHSVTSVLSAQRDAMPRDTRGASVTNPPVLPDGTRSNPMASLISAFAPPPEEYPEVAQDIVDAHSNTESSSSSSTEAVALEGSAYSAYSYYSYDSDDRV</sequence>
<dbReference type="EMBL" id="JAHDYR010000007">
    <property type="protein sequence ID" value="KAG9396127.1"/>
    <property type="molecule type" value="Genomic_DNA"/>
</dbReference>
<feature type="signal peptide" evidence="7">
    <location>
        <begin position="1"/>
        <end position="19"/>
    </location>
</feature>
<keyword evidence="7" id="KW-0732">Signal</keyword>
<evidence type="ECO:0000313" key="10">
    <source>
        <dbReference type="Proteomes" id="UP000717585"/>
    </source>
</evidence>
<feature type="transmembrane region" description="Helical" evidence="6">
    <location>
        <begin position="544"/>
        <end position="564"/>
    </location>
</feature>
<dbReference type="SUPFAM" id="SSF53850">
    <property type="entry name" value="Periplasmic binding protein-like II"/>
    <property type="match status" value="1"/>
</dbReference>
<dbReference type="Pfam" id="PF00003">
    <property type="entry name" value="7tm_3"/>
    <property type="match status" value="1"/>
</dbReference>
<comment type="caution">
    <text evidence="9">The sequence shown here is derived from an EMBL/GenBank/DDBJ whole genome shotgun (WGS) entry which is preliminary data.</text>
</comment>
<dbReference type="InterPro" id="IPR017978">
    <property type="entry name" value="GPCR_3_C"/>
</dbReference>
<evidence type="ECO:0000256" key="2">
    <source>
        <dbReference type="ARBA" id="ARBA00022692"/>
    </source>
</evidence>
<proteinExistence type="predicted"/>
<feature type="region of interest" description="Disordered" evidence="5">
    <location>
        <begin position="805"/>
        <end position="898"/>
    </location>
</feature>
<feature type="transmembrane region" description="Helical" evidence="6">
    <location>
        <begin position="735"/>
        <end position="754"/>
    </location>
</feature>
<accession>A0A8J6E5Q4</accession>
<dbReference type="PROSITE" id="PS51257">
    <property type="entry name" value="PROKAR_LIPOPROTEIN"/>
    <property type="match status" value="1"/>
</dbReference>
<dbReference type="Pfam" id="PF01547">
    <property type="entry name" value="SBP_bac_1"/>
    <property type="match status" value="1"/>
</dbReference>
<feature type="transmembrane region" description="Helical" evidence="6">
    <location>
        <begin position="666"/>
        <end position="689"/>
    </location>
</feature>
<feature type="transmembrane region" description="Helical" evidence="6">
    <location>
        <begin position="619"/>
        <end position="642"/>
    </location>
</feature>
<dbReference type="InterPro" id="IPR006059">
    <property type="entry name" value="SBP"/>
</dbReference>
<evidence type="ECO:0000256" key="1">
    <source>
        <dbReference type="ARBA" id="ARBA00004141"/>
    </source>
</evidence>
<comment type="subcellular location">
    <subcellularLocation>
        <location evidence="1">Membrane</location>
        <topology evidence="1">Multi-pass membrane protein</topology>
    </subcellularLocation>
</comment>
<keyword evidence="2 6" id="KW-0812">Transmembrane</keyword>
<evidence type="ECO:0000313" key="9">
    <source>
        <dbReference type="EMBL" id="KAG9396127.1"/>
    </source>
</evidence>
<dbReference type="GO" id="GO:0004930">
    <property type="term" value="F:G protein-coupled receptor activity"/>
    <property type="evidence" value="ECO:0007669"/>
    <property type="project" value="InterPro"/>
</dbReference>
<feature type="transmembrane region" description="Helical" evidence="6">
    <location>
        <begin position="701"/>
        <end position="723"/>
    </location>
</feature>
<dbReference type="Proteomes" id="UP000717585">
    <property type="component" value="Unassembled WGS sequence"/>
</dbReference>
<feature type="compositionally biased region" description="Polar residues" evidence="5">
    <location>
        <begin position="809"/>
        <end position="829"/>
    </location>
</feature>
<dbReference type="InterPro" id="IPR050490">
    <property type="entry name" value="Bact_solute-bd_prot1"/>
</dbReference>
<organism evidence="9 10">
    <name type="scientific">Carpediemonas membranifera</name>
    <dbReference type="NCBI Taxonomy" id="201153"/>
    <lineage>
        <taxon>Eukaryota</taxon>
        <taxon>Metamonada</taxon>
        <taxon>Carpediemonas-like organisms</taxon>
        <taxon>Carpediemonas</taxon>
    </lineage>
</organism>
<keyword evidence="4 6" id="KW-0472">Membrane</keyword>
<keyword evidence="3 6" id="KW-1133">Transmembrane helix</keyword>
<keyword evidence="9" id="KW-0675">Receptor</keyword>
<feature type="chain" id="PRO_5035307929" evidence="7">
    <location>
        <begin position="20"/>
        <end position="919"/>
    </location>
</feature>
<feature type="domain" description="G-protein coupled receptors family 3 profile" evidence="8">
    <location>
        <begin position="570"/>
        <end position="754"/>
    </location>
</feature>
<dbReference type="PANTHER" id="PTHR43649">
    <property type="entry name" value="ARABINOSE-BINDING PROTEIN-RELATED"/>
    <property type="match status" value="1"/>
</dbReference>
<evidence type="ECO:0000256" key="3">
    <source>
        <dbReference type="ARBA" id="ARBA00022989"/>
    </source>
</evidence>
<evidence type="ECO:0000256" key="5">
    <source>
        <dbReference type="SAM" id="MobiDB-lite"/>
    </source>
</evidence>
<gene>
    <name evidence="9" type="ORF">J8273_2479</name>
</gene>
<dbReference type="OrthoDB" id="543112at2759"/>
<protein>
    <submittedName>
        <fullName evidence="9">Gamma-aminobutyric acid type B receptor subunit 1-like</fullName>
    </submittedName>
</protein>
<dbReference type="AlphaFoldDB" id="A0A8J6E5Q4"/>
<keyword evidence="10" id="KW-1185">Reference proteome</keyword>
<name>A0A8J6E5Q4_9EUKA</name>
<reference evidence="9" key="1">
    <citation type="submission" date="2021-05" db="EMBL/GenBank/DDBJ databases">
        <title>A free-living protist that lacks canonical eukaryotic 1 DNA replication and segregation systems.</title>
        <authorList>
            <person name="Salas-Leiva D.E."/>
            <person name="Tromer E.C."/>
            <person name="Curtis B.A."/>
            <person name="Jerlstrom-Hultqvist J."/>
            <person name="Kolisko M."/>
            <person name="Yi Z."/>
            <person name="Salas-Leiva J.S."/>
            <person name="Gallot-Lavallee L."/>
            <person name="Kops G.J.P.L."/>
            <person name="Archibald J.M."/>
            <person name="Simpson A.G.B."/>
            <person name="Roger A.J."/>
        </authorList>
    </citation>
    <scope>NUCLEOTIDE SEQUENCE</scope>
    <source>
        <strain evidence="9">BICM</strain>
    </source>
</reference>
<dbReference type="GO" id="GO:0016020">
    <property type="term" value="C:membrane"/>
    <property type="evidence" value="ECO:0007669"/>
    <property type="project" value="UniProtKB-SubCell"/>
</dbReference>
<feature type="transmembrane region" description="Helical" evidence="6">
    <location>
        <begin position="502"/>
        <end position="532"/>
    </location>
</feature>
<evidence type="ECO:0000256" key="6">
    <source>
        <dbReference type="SAM" id="Phobius"/>
    </source>
</evidence>
<evidence type="ECO:0000256" key="7">
    <source>
        <dbReference type="SAM" id="SignalP"/>
    </source>
</evidence>
<feature type="transmembrane region" description="Helical" evidence="6">
    <location>
        <begin position="570"/>
        <end position="594"/>
    </location>
</feature>
<evidence type="ECO:0000259" key="8">
    <source>
        <dbReference type="PROSITE" id="PS50259"/>
    </source>
</evidence>
<dbReference type="Gene3D" id="3.40.190.10">
    <property type="entry name" value="Periplasmic binding protein-like II"/>
    <property type="match status" value="1"/>
</dbReference>
<evidence type="ECO:0000256" key="4">
    <source>
        <dbReference type="ARBA" id="ARBA00023136"/>
    </source>
</evidence>
<dbReference type="PROSITE" id="PS50259">
    <property type="entry name" value="G_PROTEIN_RECEP_F3_4"/>
    <property type="match status" value="1"/>
</dbReference>